<evidence type="ECO:0000313" key="5">
    <source>
        <dbReference type="Proteomes" id="UP001202328"/>
    </source>
</evidence>
<dbReference type="Gene3D" id="1.10.510.10">
    <property type="entry name" value="Transferase(Phosphotransferase) domain 1"/>
    <property type="match status" value="1"/>
</dbReference>
<organism evidence="4 5">
    <name type="scientific">Papaver atlanticum</name>
    <dbReference type="NCBI Taxonomy" id="357466"/>
    <lineage>
        <taxon>Eukaryota</taxon>
        <taxon>Viridiplantae</taxon>
        <taxon>Streptophyta</taxon>
        <taxon>Embryophyta</taxon>
        <taxon>Tracheophyta</taxon>
        <taxon>Spermatophyta</taxon>
        <taxon>Magnoliopsida</taxon>
        <taxon>Ranunculales</taxon>
        <taxon>Papaveraceae</taxon>
        <taxon>Papaveroideae</taxon>
        <taxon>Papaver</taxon>
    </lineage>
</organism>
<dbReference type="Pfam" id="PF00069">
    <property type="entry name" value="Pkinase"/>
    <property type="match status" value="1"/>
</dbReference>
<dbReference type="GO" id="GO:0004672">
    <property type="term" value="F:protein kinase activity"/>
    <property type="evidence" value="ECO:0007669"/>
    <property type="project" value="InterPro"/>
</dbReference>
<dbReference type="PROSITE" id="PS50011">
    <property type="entry name" value="PROTEIN_KINASE_DOM"/>
    <property type="match status" value="1"/>
</dbReference>
<evidence type="ECO:0000313" key="4">
    <source>
        <dbReference type="EMBL" id="KAI3866318.1"/>
    </source>
</evidence>
<dbReference type="Proteomes" id="UP001202328">
    <property type="component" value="Unassembled WGS sequence"/>
</dbReference>
<reference evidence="4" key="1">
    <citation type="submission" date="2022-04" db="EMBL/GenBank/DDBJ databases">
        <title>A functionally conserved STORR gene fusion in Papaver species that diverged 16.8 million years ago.</title>
        <authorList>
            <person name="Catania T."/>
        </authorList>
    </citation>
    <scope>NUCLEOTIDE SEQUENCE</scope>
    <source>
        <strain evidence="4">S-188037</strain>
    </source>
</reference>
<evidence type="ECO:0000256" key="2">
    <source>
        <dbReference type="ARBA" id="ARBA00022840"/>
    </source>
</evidence>
<dbReference type="InterPro" id="IPR000719">
    <property type="entry name" value="Prot_kinase_dom"/>
</dbReference>
<dbReference type="InterPro" id="IPR011009">
    <property type="entry name" value="Kinase-like_dom_sf"/>
</dbReference>
<keyword evidence="1" id="KW-0547">Nucleotide-binding</keyword>
<dbReference type="PROSITE" id="PS00108">
    <property type="entry name" value="PROTEIN_KINASE_ST"/>
    <property type="match status" value="1"/>
</dbReference>
<comment type="caution">
    <text evidence="4">The sequence shown here is derived from an EMBL/GenBank/DDBJ whole genome shotgun (WGS) entry which is preliminary data.</text>
</comment>
<dbReference type="AlphaFoldDB" id="A0AAD4X9T8"/>
<sequence length="328" mass="37381">MKKSYSSLDECLELPEVKALTKLYGDPNIVGLRKVIYESEVLYLVFDYAESTLHRRMHDKIKNEIGLFSESEIRGWSRQILLALAQMHRPGGYMHRDLKPDNLLVTKYGELIKIADFGQAREIDSKSPCSDYVEVLLNSVSYTSAVDIWAVGAIMAELYSFRPLFPGKNRADQLYKICSVIGSPTYESWAEGMQLANSCGYNHEAIDLIKSLCSWEPKNRPTAMEALQHPYFAPNMCALPETTTSAKFEQRSEELFGPFSPVCNITSEEICFDAKLFGRFSPVSNITSEDLLKRYEFEAELRRLFRIDSSSKEADNRSAMTRQFLCAF</sequence>
<dbReference type="GO" id="GO:0005524">
    <property type="term" value="F:ATP binding"/>
    <property type="evidence" value="ECO:0007669"/>
    <property type="project" value="UniProtKB-KW"/>
</dbReference>
<keyword evidence="5" id="KW-1185">Reference proteome</keyword>
<dbReference type="InterPro" id="IPR050117">
    <property type="entry name" value="MAPK"/>
</dbReference>
<protein>
    <recommendedName>
        <fullName evidence="3">Protein kinase domain-containing protein</fullName>
    </recommendedName>
</protein>
<dbReference type="SMART" id="SM00220">
    <property type="entry name" value="S_TKc"/>
    <property type="match status" value="1"/>
</dbReference>
<dbReference type="EMBL" id="JAJJMB010013673">
    <property type="protein sequence ID" value="KAI3866318.1"/>
    <property type="molecule type" value="Genomic_DNA"/>
</dbReference>
<proteinExistence type="predicted"/>
<evidence type="ECO:0000256" key="1">
    <source>
        <dbReference type="ARBA" id="ARBA00022741"/>
    </source>
</evidence>
<dbReference type="SUPFAM" id="SSF56112">
    <property type="entry name" value="Protein kinase-like (PK-like)"/>
    <property type="match status" value="1"/>
</dbReference>
<name>A0AAD4X9T8_9MAGN</name>
<feature type="domain" description="Protein kinase" evidence="3">
    <location>
        <begin position="1"/>
        <end position="232"/>
    </location>
</feature>
<gene>
    <name evidence="4" type="ORF">MKW98_007973</name>
</gene>
<dbReference type="Gene3D" id="3.30.200.20">
    <property type="entry name" value="Phosphorylase Kinase, domain 1"/>
    <property type="match status" value="1"/>
</dbReference>
<evidence type="ECO:0000259" key="3">
    <source>
        <dbReference type="PROSITE" id="PS50011"/>
    </source>
</evidence>
<dbReference type="InterPro" id="IPR008271">
    <property type="entry name" value="Ser/Thr_kinase_AS"/>
</dbReference>
<accession>A0AAD4X9T8</accession>
<dbReference type="PANTHER" id="PTHR24055">
    <property type="entry name" value="MITOGEN-ACTIVATED PROTEIN KINASE"/>
    <property type="match status" value="1"/>
</dbReference>
<keyword evidence="2" id="KW-0067">ATP-binding</keyword>